<dbReference type="Proteomes" id="UP000886752">
    <property type="component" value="Unassembled WGS sequence"/>
</dbReference>
<evidence type="ECO:0000256" key="1">
    <source>
        <dbReference type="SAM" id="MobiDB-lite"/>
    </source>
</evidence>
<organism evidence="2 3">
    <name type="scientific">Candidatus Desulfovibrio intestinipullorum</name>
    <dbReference type="NCBI Taxonomy" id="2838536"/>
    <lineage>
        <taxon>Bacteria</taxon>
        <taxon>Pseudomonadati</taxon>
        <taxon>Thermodesulfobacteriota</taxon>
        <taxon>Desulfovibrionia</taxon>
        <taxon>Desulfovibrionales</taxon>
        <taxon>Desulfovibrionaceae</taxon>
        <taxon>Desulfovibrio</taxon>
    </lineage>
</organism>
<name>A0A9D1PVX5_9BACT</name>
<reference evidence="2" key="2">
    <citation type="submission" date="2021-04" db="EMBL/GenBank/DDBJ databases">
        <authorList>
            <person name="Gilroy R."/>
        </authorList>
    </citation>
    <scope>NUCLEOTIDE SEQUENCE</scope>
    <source>
        <strain evidence="2">ChiHecec2B26-446</strain>
    </source>
</reference>
<comment type="caution">
    <text evidence="2">The sequence shown here is derived from an EMBL/GenBank/DDBJ whole genome shotgun (WGS) entry which is preliminary data.</text>
</comment>
<gene>
    <name evidence="2" type="ORF">H9894_00285</name>
</gene>
<evidence type="ECO:0000313" key="2">
    <source>
        <dbReference type="EMBL" id="HIV99626.1"/>
    </source>
</evidence>
<accession>A0A9D1PVX5</accession>
<proteinExistence type="predicted"/>
<reference evidence="2" key="1">
    <citation type="journal article" date="2021" name="PeerJ">
        <title>Extensive microbial diversity within the chicken gut microbiome revealed by metagenomics and culture.</title>
        <authorList>
            <person name="Gilroy R."/>
            <person name="Ravi A."/>
            <person name="Getino M."/>
            <person name="Pursley I."/>
            <person name="Horton D.L."/>
            <person name="Alikhan N.F."/>
            <person name="Baker D."/>
            <person name="Gharbi K."/>
            <person name="Hall N."/>
            <person name="Watson M."/>
            <person name="Adriaenssens E.M."/>
            <person name="Foster-Nyarko E."/>
            <person name="Jarju S."/>
            <person name="Secka A."/>
            <person name="Antonio M."/>
            <person name="Oren A."/>
            <person name="Chaudhuri R.R."/>
            <person name="La Ragione R."/>
            <person name="Hildebrand F."/>
            <person name="Pallen M.J."/>
        </authorList>
    </citation>
    <scope>NUCLEOTIDE SEQUENCE</scope>
    <source>
        <strain evidence="2">ChiHecec2B26-446</strain>
    </source>
</reference>
<sequence>MARKTTKTIRAASSKTRRKAGTATPKLDAALLYSRQVPLSRLCKDRVQQLEDSLKAATKEDAAVSADLNLDRQVLDIVIKL</sequence>
<dbReference type="EMBL" id="DXHV01000005">
    <property type="protein sequence ID" value="HIV99626.1"/>
    <property type="molecule type" value="Genomic_DNA"/>
</dbReference>
<feature type="region of interest" description="Disordered" evidence="1">
    <location>
        <begin position="1"/>
        <end position="22"/>
    </location>
</feature>
<evidence type="ECO:0000313" key="3">
    <source>
        <dbReference type="Proteomes" id="UP000886752"/>
    </source>
</evidence>
<dbReference type="AlphaFoldDB" id="A0A9D1PVX5"/>
<protein>
    <submittedName>
        <fullName evidence="2">Uncharacterized protein</fullName>
    </submittedName>
</protein>